<proteinExistence type="predicted"/>
<sequence length="70" mass="7561">MLKQLFKVFNCGGEAGSLYGEARTCVDSRGASGDDQSYAHALLNPEELNVNCSLLSCCMKKPEELNVNCS</sequence>
<keyword evidence="2" id="KW-1185">Reference proteome</keyword>
<gene>
    <name evidence="1" type="ORF">L1987_06488</name>
</gene>
<reference evidence="1 2" key="2">
    <citation type="journal article" date="2022" name="Mol. Ecol. Resour.">
        <title>The genomes of chicory, endive, great burdock and yacon provide insights into Asteraceae paleo-polyploidization history and plant inulin production.</title>
        <authorList>
            <person name="Fan W."/>
            <person name="Wang S."/>
            <person name="Wang H."/>
            <person name="Wang A."/>
            <person name="Jiang F."/>
            <person name="Liu H."/>
            <person name="Zhao H."/>
            <person name="Xu D."/>
            <person name="Zhang Y."/>
        </authorList>
    </citation>
    <scope>NUCLEOTIDE SEQUENCE [LARGE SCALE GENOMIC DNA]</scope>
    <source>
        <strain evidence="2">cv. Yunnan</strain>
        <tissue evidence="1">Leaves</tissue>
    </source>
</reference>
<dbReference type="EMBL" id="CM042019">
    <property type="protein sequence ID" value="KAI3825013.1"/>
    <property type="molecule type" value="Genomic_DNA"/>
</dbReference>
<accession>A0ACB9JYA0</accession>
<evidence type="ECO:0000313" key="2">
    <source>
        <dbReference type="Proteomes" id="UP001056120"/>
    </source>
</evidence>
<organism evidence="1 2">
    <name type="scientific">Smallanthus sonchifolius</name>
    <dbReference type="NCBI Taxonomy" id="185202"/>
    <lineage>
        <taxon>Eukaryota</taxon>
        <taxon>Viridiplantae</taxon>
        <taxon>Streptophyta</taxon>
        <taxon>Embryophyta</taxon>
        <taxon>Tracheophyta</taxon>
        <taxon>Spermatophyta</taxon>
        <taxon>Magnoliopsida</taxon>
        <taxon>eudicotyledons</taxon>
        <taxon>Gunneridae</taxon>
        <taxon>Pentapetalae</taxon>
        <taxon>asterids</taxon>
        <taxon>campanulids</taxon>
        <taxon>Asterales</taxon>
        <taxon>Asteraceae</taxon>
        <taxon>Asteroideae</taxon>
        <taxon>Heliantheae alliance</taxon>
        <taxon>Millerieae</taxon>
        <taxon>Smallanthus</taxon>
    </lineage>
</organism>
<comment type="caution">
    <text evidence="1">The sequence shown here is derived from an EMBL/GenBank/DDBJ whole genome shotgun (WGS) entry which is preliminary data.</text>
</comment>
<name>A0ACB9JYA0_9ASTR</name>
<reference evidence="2" key="1">
    <citation type="journal article" date="2022" name="Mol. Ecol. Resour.">
        <title>The genomes of chicory, endive, great burdock and yacon provide insights into Asteraceae palaeo-polyploidization history and plant inulin production.</title>
        <authorList>
            <person name="Fan W."/>
            <person name="Wang S."/>
            <person name="Wang H."/>
            <person name="Wang A."/>
            <person name="Jiang F."/>
            <person name="Liu H."/>
            <person name="Zhao H."/>
            <person name="Xu D."/>
            <person name="Zhang Y."/>
        </authorList>
    </citation>
    <scope>NUCLEOTIDE SEQUENCE [LARGE SCALE GENOMIC DNA]</scope>
    <source>
        <strain evidence="2">cv. Yunnan</strain>
    </source>
</reference>
<dbReference type="Proteomes" id="UP001056120">
    <property type="component" value="Linkage Group LG02"/>
</dbReference>
<protein>
    <submittedName>
        <fullName evidence="1">Uncharacterized protein</fullName>
    </submittedName>
</protein>
<evidence type="ECO:0000313" key="1">
    <source>
        <dbReference type="EMBL" id="KAI3825013.1"/>
    </source>
</evidence>